<dbReference type="GO" id="GO:0003677">
    <property type="term" value="F:DNA binding"/>
    <property type="evidence" value="ECO:0007669"/>
    <property type="project" value="UniProtKB-KW"/>
</dbReference>
<dbReference type="EMBL" id="DQ068068">
    <property type="protein sequence ID" value="AAY87298.1"/>
    <property type="molecule type" value="Genomic_DNA"/>
</dbReference>
<dbReference type="InterPro" id="IPR000847">
    <property type="entry name" value="LysR_HTH_N"/>
</dbReference>
<evidence type="ECO:0000313" key="6">
    <source>
        <dbReference type="EMBL" id="AAY87298.1"/>
    </source>
</evidence>
<dbReference type="PANTHER" id="PTHR30537:SF5">
    <property type="entry name" value="HTH-TYPE TRANSCRIPTIONAL ACTIVATOR TTDR-RELATED"/>
    <property type="match status" value="1"/>
</dbReference>
<dbReference type="GO" id="GO:0003700">
    <property type="term" value="F:DNA-binding transcription factor activity"/>
    <property type="evidence" value="ECO:0007669"/>
    <property type="project" value="InterPro"/>
</dbReference>
<keyword evidence="2" id="KW-0805">Transcription regulation</keyword>
<organism evidence="6">
    <name type="scientific">uncultured bacterium BAC17H8</name>
    <dbReference type="NCBI Taxonomy" id="332980"/>
    <lineage>
        <taxon>Bacteria</taxon>
        <taxon>environmental samples</taxon>
    </lineage>
</organism>
<evidence type="ECO:0000256" key="3">
    <source>
        <dbReference type="ARBA" id="ARBA00023125"/>
    </source>
</evidence>
<dbReference type="Gene3D" id="1.10.10.10">
    <property type="entry name" value="Winged helix-like DNA-binding domain superfamily/Winged helix DNA-binding domain"/>
    <property type="match status" value="1"/>
</dbReference>
<dbReference type="InterPro" id="IPR058163">
    <property type="entry name" value="LysR-type_TF_proteobact-type"/>
</dbReference>
<dbReference type="AlphaFoldDB" id="Q4JML5"/>
<keyword evidence="3" id="KW-0238">DNA-binding</keyword>
<comment type="similarity">
    <text evidence="1">Belongs to the LysR transcriptional regulatory family.</text>
</comment>
<dbReference type="SUPFAM" id="SSF46785">
    <property type="entry name" value="Winged helix' DNA-binding domain"/>
    <property type="match status" value="1"/>
</dbReference>
<dbReference type="InterPro" id="IPR036390">
    <property type="entry name" value="WH_DNA-bd_sf"/>
</dbReference>
<protein>
    <recommendedName>
        <fullName evidence="5">HTH lysR-type domain-containing protein</fullName>
    </recommendedName>
</protein>
<proteinExistence type="inferred from homology"/>
<dbReference type="InterPro" id="IPR005119">
    <property type="entry name" value="LysR_subst-bd"/>
</dbReference>
<evidence type="ECO:0000256" key="2">
    <source>
        <dbReference type="ARBA" id="ARBA00023015"/>
    </source>
</evidence>
<dbReference type="PROSITE" id="PS50931">
    <property type="entry name" value="HTH_LYSR"/>
    <property type="match status" value="1"/>
</dbReference>
<dbReference type="SUPFAM" id="SSF53850">
    <property type="entry name" value="Periplasmic binding protein-like II"/>
    <property type="match status" value="1"/>
</dbReference>
<dbReference type="PANTHER" id="PTHR30537">
    <property type="entry name" value="HTH-TYPE TRANSCRIPTIONAL REGULATOR"/>
    <property type="match status" value="1"/>
</dbReference>
<name>Q4JML5_9BACT</name>
<accession>Q4JML5</accession>
<evidence type="ECO:0000259" key="5">
    <source>
        <dbReference type="PROSITE" id="PS50931"/>
    </source>
</evidence>
<dbReference type="InterPro" id="IPR036388">
    <property type="entry name" value="WH-like_DNA-bd_sf"/>
</dbReference>
<dbReference type="Pfam" id="PF00126">
    <property type="entry name" value="HTH_1"/>
    <property type="match status" value="1"/>
</dbReference>
<evidence type="ECO:0000256" key="4">
    <source>
        <dbReference type="ARBA" id="ARBA00023163"/>
    </source>
</evidence>
<dbReference type="Pfam" id="PF03466">
    <property type="entry name" value="LysR_substrate"/>
    <property type="match status" value="1"/>
</dbReference>
<sequence length="310" mass="33749">MKWNVDDLPCFVAVADLGGISPAARALNIPKSSISRTLSRLEDGLGLQLFVRGSRALRLTHDGTQFYRHAVLILEQVDAATAELAGLGETPRGLLTVSLPMAFGREIVGPRLSGFQRRYPDIRLDIRIGSGLPDPLREQIDVAVVVGTAPDSDLIQQRLIDAPLVWIADRGTAGSLPETFDPDHIGAFIQAVESRYAEGPLPVADADAVQTQIDLDTTRMMQINDPLIVRDLVIANGGLSFAPLLYCNSALASGALVRMYPDSRILRESSLSLLYPGHRLLPMKARVFIDFLKDICSRRQGEIPMVVSSS</sequence>
<keyword evidence="4" id="KW-0804">Transcription</keyword>
<reference evidence="6" key="1">
    <citation type="journal article" date="2005" name="PLoS Biol.">
        <title>New insights into metabolic properties of marine bacteria encoding proteorhodopsins.</title>
        <authorList>
            <person name="Sabehi G."/>
            <person name="Loy A."/>
            <person name="Jung K.H."/>
            <person name="Partha R."/>
            <person name="Spudich J.L."/>
            <person name="Isaacson T."/>
            <person name="Hirschberg J."/>
            <person name="Wagner M."/>
            <person name="Beja O."/>
        </authorList>
    </citation>
    <scope>NUCLEOTIDE SEQUENCE</scope>
</reference>
<dbReference type="FunFam" id="1.10.10.10:FF:000001">
    <property type="entry name" value="LysR family transcriptional regulator"/>
    <property type="match status" value="1"/>
</dbReference>
<dbReference type="Gene3D" id="3.40.190.290">
    <property type="match status" value="1"/>
</dbReference>
<feature type="domain" description="HTH lysR-type" evidence="5">
    <location>
        <begin position="1"/>
        <end position="60"/>
    </location>
</feature>
<evidence type="ECO:0000256" key="1">
    <source>
        <dbReference type="ARBA" id="ARBA00009437"/>
    </source>
</evidence>
<dbReference type="PRINTS" id="PR00039">
    <property type="entry name" value="HTHLYSR"/>
</dbReference>